<feature type="non-terminal residue" evidence="2">
    <location>
        <position position="45"/>
    </location>
</feature>
<feature type="compositionally biased region" description="Basic and acidic residues" evidence="1">
    <location>
        <begin position="17"/>
        <end position="27"/>
    </location>
</feature>
<dbReference type="Proteomes" id="UP000757890">
    <property type="component" value="Unassembled WGS sequence"/>
</dbReference>
<evidence type="ECO:0000313" key="3">
    <source>
        <dbReference type="Proteomes" id="UP000757890"/>
    </source>
</evidence>
<feature type="compositionally biased region" description="Polar residues" evidence="1">
    <location>
        <begin position="28"/>
        <end position="45"/>
    </location>
</feature>
<organism evidence="2 3">
    <name type="scientific">Dialister invisus</name>
    <dbReference type="NCBI Taxonomy" id="218538"/>
    <lineage>
        <taxon>Bacteria</taxon>
        <taxon>Bacillati</taxon>
        <taxon>Bacillota</taxon>
        <taxon>Negativicutes</taxon>
        <taxon>Veillonellales</taxon>
        <taxon>Veillonellaceae</taxon>
        <taxon>Dialister</taxon>
    </lineage>
</organism>
<protein>
    <submittedName>
        <fullName evidence="2">Uncharacterized protein</fullName>
    </submittedName>
</protein>
<reference evidence="2" key="1">
    <citation type="submission" date="2020-04" db="EMBL/GenBank/DDBJ databases">
        <title>Deep metagenomics examines the oral microbiome during advanced dental caries in children, revealing novel taxa and co-occurrences with host molecules.</title>
        <authorList>
            <person name="Baker J.L."/>
            <person name="Morton J.T."/>
            <person name="Dinis M."/>
            <person name="Alvarez R."/>
            <person name="Tran N.C."/>
            <person name="Knight R."/>
            <person name="Edlund A."/>
        </authorList>
    </citation>
    <scope>NUCLEOTIDE SEQUENCE</scope>
    <source>
        <strain evidence="2">JCVI_32_bin.14</strain>
    </source>
</reference>
<comment type="caution">
    <text evidence="2">The sequence shown here is derived from an EMBL/GenBank/DDBJ whole genome shotgun (WGS) entry which is preliminary data.</text>
</comment>
<gene>
    <name evidence="2" type="ORF">HXL70_09835</name>
</gene>
<sequence length="45" mass="4734">MITTAADIGRNPTIESEQDKKNYKETGKTSGLSVSYTPGSAVTVS</sequence>
<proteinExistence type="predicted"/>
<dbReference type="EMBL" id="JABZMK010000169">
    <property type="protein sequence ID" value="MBF1130319.1"/>
    <property type="molecule type" value="Genomic_DNA"/>
</dbReference>
<evidence type="ECO:0000256" key="1">
    <source>
        <dbReference type="SAM" id="MobiDB-lite"/>
    </source>
</evidence>
<dbReference type="AlphaFoldDB" id="A0A930FQ14"/>
<feature type="region of interest" description="Disordered" evidence="1">
    <location>
        <begin position="1"/>
        <end position="45"/>
    </location>
</feature>
<name>A0A930FQ14_9FIRM</name>
<accession>A0A930FQ14</accession>
<evidence type="ECO:0000313" key="2">
    <source>
        <dbReference type="EMBL" id="MBF1130319.1"/>
    </source>
</evidence>